<dbReference type="InterPro" id="IPR052513">
    <property type="entry name" value="Thioester_dehydratase-like"/>
</dbReference>
<dbReference type="InterPro" id="IPR012340">
    <property type="entry name" value="NA-bd_OB-fold"/>
</dbReference>
<reference evidence="3" key="1">
    <citation type="journal article" date="2020" name="ISME J.">
        <title>Gammaproteobacteria mediating utilization of methyl-, sulfur- and petroleum organic compounds in deep ocean hydrothermal plumes.</title>
        <authorList>
            <person name="Zhou Z."/>
            <person name="Liu Y."/>
            <person name="Pan J."/>
            <person name="Cron B.R."/>
            <person name="Toner B.M."/>
            <person name="Anantharaman K."/>
            <person name="Breier J.A."/>
            <person name="Dick G.J."/>
            <person name="Li M."/>
        </authorList>
    </citation>
    <scope>NUCLEOTIDE SEQUENCE</scope>
    <source>
        <strain evidence="3">SZUA-1515</strain>
    </source>
</reference>
<dbReference type="Proteomes" id="UP000608579">
    <property type="component" value="Unassembled WGS sequence"/>
</dbReference>
<accession>A0A832ZV15</accession>
<dbReference type="InterPro" id="IPR022002">
    <property type="entry name" value="ChsH2_Znr"/>
</dbReference>
<evidence type="ECO:0000259" key="1">
    <source>
        <dbReference type="Pfam" id="PF01796"/>
    </source>
</evidence>
<dbReference type="AlphaFoldDB" id="A0A832ZV15"/>
<dbReference type="Pfam" id="PF01796">
    <property type="entry name" value="OB_ChsH2_C"/>
    <property type="match status" value="1"/>
</dbReference>
<gene>
    <name evidence="3" type="ORF">EYH45_02700</name>
</gene>
<sequence>MFVIRIPRYWRSKGFRYRLEGYRCEKCGHFHHSPRLVCRKCGSRSIRRDRLSQTGRLISYTVVKSSTPLFEQYVPYVVGVVKMVDGSLVVGQVTDCDPEELREDMQVEVTLRKIRVDGENKLIQYGYKFRPVIE</sequence>
<dbReference type="EMBL" id="DQVM01000048">
    <property type="protein sequence ID" value="HIQ29455.1"/>
    <property type="molecule type" value="Genomic_DNA"/>
</dbReference>
<proteinExistence type="predicted"/>
<dbReference type="SUPFAM" id="SSF50249">
    <property type="entry name" value="Nucleic acid-binding proteins"/>
    <property type="match status" value="1"/>
</dbReference>
<feature type="domain" description="ChsH2 rubredoxin-like zinc ribbon" evidence="2">
    <location>
        <begin position="16"/>
        <end position="45"/>
    </location>
</feature>
<name>A0A832ZV15_CALS0</name>
<evidence type="ECO:0000313" key="3">
    <source>
        <dbReference type="EMBL" id="HIQ29455.1"/>
    </source>
</evidence>
<dbReference type="PANTHER" id="PTHR34075:SF5">
    <property type="entry name" value="BLR3430 PROTEIN"/>
    <property type="match status" value="1"/>
</dbReference>
<feature type="domain" description="ChsH2 C-terminal OB-fold" evidence="1">
    <location>
        <begin position="50"/>
        <end position="111"/>
    </location>
</feature>
<comment type="caution">
    <text evidence="3">The sequence shown here is derived from an EMBL/GenBank/DDBJ whole genome shotgun (WGS) entry which is preliminary data.</text>
</comment>
<dbReference type="PANTHER" id="PTHR34075">
    <property type="entry name" value="BLR3430 PROTEIN"/>
    <property type="match status" value="1"/>
</dbReference>
<dbReference type="InterPro" id="IPR002878">
    <property type="entry name" value="ChsH2_C"/>
</dbReference>
<dbReference type="Pfam" id="PF12172">
    <property type="entry name" value="zf-ChsH2"/>
    <property type="match status" value="1"/>
</dbReference>
<organism evidence="3 4">
    <name type="scientific">Caldiarchaeum subterraneum</name>
    <dbReference type="NCBI Taxonomy" id="311458"/>
    <lineage>
        <taxon>Archaea</taxon>
        <taxon>Nitrososphaerota</taxon>
        <taxon>Candidatus Caldarchaeales</taxon>
        <taxon>Candidatus Caldarchaeaceae</taxon>
        <taxon>Candidatus Caldarchaeum</taxon>
    </lineage>
</organism>
<evidence type="ECO:0000313" key="4">
    <source>
        <dbReference type="Proteomes" id="UP000608579"/>
    </source>
</evidence>
<evidence type="ECO:0000259" key="2">
    <source>
        <dbReference type="Pfam" id="PF12172"/>
    </source>
</evidence>
<protein>
    <submittedName>
        <fullName evidence="3">Zn-ribbon domain-containing OB-fold protein</fullName>
    </submittedName>
</protein>